<dbReference type="InterPro" id="IPR023213">
    <property type="entry name" value="CAT-like_dom_sf"/>
</dbReference>
<dbReference type="PANTHER" id="PTHR43775:SF20">
    <property type="entry name" value="HYBRID PKS-NRPS SYNTHETASE APDA"/>
    <property type="match status" value="1"/>
</dbReference>
<dbReference type="InterPro" id="IPR016036">
    <property type="entry name" value="Malonyl_transacylase_ACP-bd"/>
</dbReference>
<dbReference type="InterPro" id="IPR020845">
    <property type="entry name" value="AMP-binding_CS"/>
</dbReference>
<dbReference type="InterPro" id="IPR013120">
    <property type="entry name" value="FAR_NAD-bd"/>
</dbReference>
<dbReference type="Pfam" id="PF22336">
    <property type="entry name" value="RhiE-like_linker"/>
    <property type="match status" value="1"/>
</dbReference>
<evidence type="ECO:0000256" key="3">
    <source>
        <dbReference type="ARBA" id="ARBA00022598"/>
    </source>
</evidence>
<reference evidence="14" key="2">
    <citation type="submission" date="2023-05" db="EMBL/GenBank/DDBJ databases">
        <authorList>
            <consortium name="Lawrence Berkeley National Laboratory"/>
            <person name="Steindorff A."/>
            <person name="Hensen N."/>
            <person name="Bonometti L."/>
            <person name="Westerberg I."/>
            <person name="Brannstrom I.O."/>
            <person name="Guillou S."/>
            <person name="Cros-Aarteil S."/>
            <person name="Calhoun S."/>
            <person name="Haridas S."/>
            <person name="Kuo A."/>
            <person name="Mondo S."/>
            <person name="Pangilinan J."/>
            <person name="Riley R."/>
            <person name="Labutti K."/>
            <person name="Andreopoulos B."/>
            <person name="Lipzen A."/>
            <person name="Chen C."/>
            <person name="Yanf M."/>
            <person name="Daum C."/>
            <person name="Ng V."/>
            <person name="Clum A."/>
            <person name="Ohm R."/>
            <person name="Martin F."/>
            <person name="Silar P."/>
            <person name="Natvig D."/>
            <person name="Lalanne C."/>
            <person name="Gautier V."/>
            <person name="Ament-Velasquez S.L."/>
            <person name="Kruys A."/>
            <person name="Hutchinson M.I."/>
            <person name="Powell A.J."/>
            <person name="Barry K."/>
            <person name="Miller A.N."/>
            <person name="Grigoriev I.V."/>
            <person name="Debuchy R."/>
            <person name="Gladieux P."/>
            <person name="Thoren M.H."/>
            <person name="Johannesson H."/>
        </authorList>
    </citation>
    <scope>NUCLEOTIDE SEQUENCE</scope>
    <source>
        <strain evidence="14">CBS 532.94</strain>
    </source>
</reference>
<reference evidence="14" key="1">
    <citation type="journal article" date="2023" name="Mol. Phylogenet. Evol.">
        <title>Genome-scale phylogeny and comparative genomics of the fungal order Sordariales.</title>
        <authorList>
            <person name="Hensen N."/>
            <person name="Bonometti L."/>
            <person name="Westerberg I."/>
            <person name="Brannstrom I.O."/>
            <person name="Guillou S."/>
            <person name="Cros-Aarteil S."/>
            <person name="Calhoun S."/>
            <person name="Haridas S."/>
            <person name="Kuo A."/>
            <person name="Mondo S."/>
            <person name="Pangilinan J."/>
            <person name="Riley R."/>
            <person name="LaButti K."/>
            <person name="Andreopoulos B."/>
            <person name="Lipzen A."/>
            <person name="Chen C."/>
            <person name="Yan M."/>
            <person name="Daum C."/>
            <person name="Ng V."/>
            <person name="Clum A."/>
            <person name="Steindorff A."/>
            <person name="Ohm R.A."/>
            <person name="Martin F."/>
            <person name="Silar P."/>
            <person name="Natvig D.O."/>
            <person name="Lalanne C."/>
            <person name="Gautier V."/>
            <person name="Ament-Velasquez S.L."/>
            <person name="Kruys A."/>
            <person name="Hutchinson M.I."/>
            <person name="Powell A.J."/>
            <person name="Barry K."/>
            <person name="Miller A.N."/>
            <person name="Grigoriev I.V."/>
            <person name="Debuchy R."/>
            <person name="Gladieux P."/>
            <person name="Hiltunen Thoren M."/>
            <person name="Johannesson H."/>
        </authorList>
    </citation>
    <scope>NUCLEOTIDE SEQUENCE</scope>
    <source>
        <strain evidence="14">CBS 532.94</strain>
    </source>
</reference>
<feature type="region of interest" description="Disordered" evidence="10">
    <location>
        <begin position="2537"/>
        <end position="2581"/>
    </location>
</feature>
<dbReference type="Gene3D" id="3.40.50.12780">
    <property type="entry name" value="N-terminal domain of ligase-like"/>
    <property type="match status" value="1"/>
</dbReference>
<keyword evidence="1" id="KW-0596">Phosphopantetheine</keyword>
<dbReference type="SUPFAM" id="SSF52151">
    <property type="entry name" value="FabD/lysophospholipase-like"/>
    <property type="match status" value="1"/>
</dbReference>
<dbReference type="Gene3D" id="3.40.366.10">
    <property type="entry name" value="Malonyl-Coenzyme A Acyl Carrier Protein, domain 2"/>
    <property type="match status" value="1"/>
</dbReference>
<evidence type="ECO:0000256" key="7">
    <source>
        <dbReference type="ARBA" id="ARBA00023002"/>
    </source>
</evidence>
<dbReference type="EMBL" id="MU860296">
    <property type="protein sequence ID" value="KAK4235121.1"/>
    <property type="molecule type" value="Genomic_DNA"/>
</dbReference>
<dbReference type="Pfam" id="PF00501">
    <property type="entry name" value="AMP-binding"/>
    <property type="match status" value="1"/>
</dbReference>
<dbReference type="Gene3D" id="3.40.50.720">
    <property type="entry name" value="NAD(P)-binding Rossmann-like Domain"/>
    <property type="match status" value="3"/>
</dbReference>
<dbReference type="PROSITE" id="PS52019">
    <property type="entry name" value="PKS_MFAS_DH"/>
    <property type="match status" value="1"/>
</dbReference>
<keyword evidence="7" id="KW-0560">Oxidoreductase</keyword>
<dbReference type="GO" id="GO:0016491">
    <property type="term" value="F:oxidoreductase activity"/>
    <property type="evidence" value="ECO:0007669"/>
    <property type="project" value="UniProtKB-KW"/>
</dbReference>
<keyword evidence="3" id="KW-0436">Ligase</keyword>
<dbReference type="Pfam" id="PF07993">
    <property type="entry name" value="NAD_binding_4"/>
    <property type="match status" value="1"/>
</dbReference>
<keyword evidence="5" id="KW-0808">Transferase</keyword>
<evidence type="ECO:0000256" key="2">
    <source>
        <dbReference type="ARBA" id="ARBA00022553"/>
    </source>
</evidence>
<dbReference type="InterPro" id="IPR036291">
    <property type="entry name" value="NAD(P)-bd_dom_sf"/>
</dbReference>
<dbReference type="Pfam" id="PF23297">
    <property type="entry name" value="ACP_SdgA_C"/>
    <property type="match status" value="1"/>
</dbReference>
<dbReference type="InterPro" id="IPR049551">
    <property type="entry name" value="PKS_DH_C"/>
</dbReference>
<evidence type="ECO:0000259" key="13">
    <source>
        <dbReference type="PROSITE" id="PS52019"/>
    </source>
</evidence>
<feature type="domain" description="Ketosynthase family 3 (KS3)" evidence="12">
    <location>
        <begin position="13"/>
        <end position="455"/>
    </location>
</feature>
<dbReference type="Pfam" id="PF00550">
    <property type="entry name" value="PP-binding"/>
    <property type="match status" value="1"/>
</dbReference>
<dbReference type="InterPro" id="IPR014043">
    <property type="entry name" value="Acyl_transferase_dom"/>
</dbReference>
<dbReference type="GO" id="GO:0008168">
    <property type="term" value="F:methyltransferase activity"/>
    <property type="evidence" value="ECO:0007669"/>
    <property type="project" value="UniProtKB-KW"/>
</dbReference>
<keyword evidence="2" id="KW-0597">Phosphoprotein</keyword>
<feature type="active site" description="Proton acceptor; for dehydratase activity" evidence="9">
    <location>
        <position position="999"/>
    </location>
</feature>
<feature type="domain" description="Carrier" evidence="11">
    <location>
        <begin position="2457"/>
        <end position="2531"/>
    </location>
</feature>
<dbReference type="InterPro" id="IPR001242">
    <property type="entry name" value="Condensation_dom"/>
</dbReference>
<dbReference type="SMART" id="SM00822">
    <property type="entry name" value="PKS_KR"/>
    <property type="match status" value="1"/>
</dbReference>
<feature type="active site" description="Proton donor; for dehydratase activity" evidence="9">
    <location>
        <position position="1178"/>
    </location>
</feature>
<dbReference type="InterPro" id="IPR020841">
    <property type="entry name" value="PKS_Beta-ketoAc_synthase_dom"/>
</dbReference>
<dbReference type="GO" id="GO:0016874">
    <property type="term" value="F:ligase activity"/>
    <property type="evidence" value="ECO:0007669"/>
    <property type="project" value="UniProtKB-KW"/>
</dbReference>
<dbReference type="CDD" id="cd02440">
    <property type="entry name" value="AdoMet_MTases"/>
    <property type="match status" value="1"/>
</dbReference>
<evidence type="ECO:0000256" key="9">
    <source>
        <dbReference type="PROSITE-ProRule" id="PRU01363"/>
    </source>
</evidence>
<keyword evidence="15" id="KW-1185">Reference proteome</keyword>
<dbReference type="SUPFAM" id="SSF47336">
    <property type="entry name" value="ACP-like"/>
    <property type="match status" value="1"/>
</dbReference>
<dbReference type="Pfam" id="PF21089">
    <property type="entry name" value="PKS_DH_N"/>
    <property type="match status" value="1"/>
</dbReference>
<feature type="compositionally biased region" description="Basic and acidic residues" evidence="10">
    <location>
        <begin position="2550"/>
        <end position="2561"/>
    </location>
</feature>
<evidence type="ECO:0000256" key="1">
    <source>
        <dbReference type="ARBA" id="ARBA00022450"/>
    </source>
</evidence>
<dbReference type="GO" id="GO:0032259">
    <property type="term" value="P:methylation"/>
    <property type="evidence" value="ECO:0007669"/>
    <property type="project" value="UniProtKB-KW"/>
</dbReference>
<dbReference type="Pfam" id="PF00698">
    <property type="entry name" value="Acyl_transf_1"/>
    <property type="match status" value="1"/>
</dbReference>
<evidence type="ECO:0000313" key="14">
    <source>
        <dbReference type="EMBL" id="KAK4235121.1"/>
    </source>
</evidence>
<keyword evidence="4" id="KW-0489">Methyltransferase</keyword>
<evidence type="ECO:0000256" key="10">
    <source>
        <dbReference type="SAM" id="MobiDB-lite"/>
    </source>
</evidence>
<dbReference type="InterPro" id="IPR042099">
    <property type="entry name" value="ANL_N_sf"/>
</dbReference>
<dbReference type="InterPro" id="IPR001227">
    <property type="entry name" value="Ac_transferase_dom_sf"/>
</dbReference>
<evidence type="ECO:0000256" key="6">
    <source>
        <dbReference type="ARBA" id="ARBA00022737"/>
    </source>
</evidence>
<evidence type="ECO:0000259" key="11">
    <source>
        <dbReference type="PROSITE" id="PS50075"/>
    </source>
</evidence>
<dbReference type="Gene3D" id="3.30.559.30">
    <property type="entry name" value="Nonribosomal peptide synthetase, condensation domain"/>
    <property type="match status" value="1"/>
</dbReference>
<dbReference type="CDD" id="cd19532">
    <property type="entry name" value="C_PKS-NRPS"/>
    <property type="match status" value="1"/>
</dbReference>
<dbReference type="InterPro" id="IPR014031">
    <property type="entry name" value="Ketoacyl_synth_C"/>
</dbReference>
<dbReference type="InterPro" id="IPR049900">
    <property type="entry name" value="PKS_mFAS_DH"/>
</dbReference>
<dbReference type="InterPro" id="IPR057326">
    <property type="entry name" value="KR_dom"/>
</dbReference>
<dbReference type="SMART" id="SM00825">
    <property type="entry name" value="PKS_KS"/>
    <property type="match status" value="1"/>
</dbReference>
<dbReference type="SUPFAM" id="SSF55048">
    <property type="entry name" value="Probable ACP-binding domain of malonyl-CoA ACP transacylase"/>
    <property type="match status" value="1"/>
</dbReference>
<dbReference type="Pfam" id="PF14765">
    <property type="entry name" value="PS-DH"/>
    <property type="match status" value="1"/>
</dbReference>
<dbReference type="InterPro" id="IPR020807">
    <property type="entry name" value="PKS_DH"/>
</dbReference>
<dbReference type="Pfam" id="PF08659">
    <property type="entry name" value="KR"/>
    <property type="match status" value="1"/>
</dbReference>
<dbReference type="Pfam" id="PF00109">
    <property type="entry name" value="ketoacyl-synt"/>
    <property type="match status" value="1"/>
</dbReference>
<dbReference type="InterPro" id="IPR042104">
    <property type="entry name" value="PKS_dehydratase_sf"/>
</dbReference>
<dbReference type="SMART" id="SM00823">
    <property type="entry name" value="PKS_PP"/>
    <property type="match status" value="2"/>
</dbReference>
<dbReference type="PROSITE" id="PS50075">
    <property type="entry name" value="CARRIER"/>
    <property type="match status" value="2"/>
</dbReference>
<dbReference type="SUPFAM" id="SSF53901">
    <property type="entry name" value="Thiolase-like"/>
    <property type="match status" value="1"/>
</dbReference>
<feature type="region of interest" description="N-terminal hotdog fold" evidence="9">
    <location>
        <begin position="967"/>
        <end position="1106"/>
    </location>
</feature>
<keyword evidence="8" id="KW-0511">Multifunctional enzyme</keyword>
<dbReference type="SUPFAM" id="SSF52777">
    <property type="entry name" value="CoA-dependent acyltransferases"/>
    <property type="match status" value="2"/>
</dbReference>
<comment type="caution">
    <text evidence="14">The sequence shown here is derived from an EMBL/GenBank/DDBJ whole genome shotgun (WGS) entry which is preliminary data.</text>
</comment>
<evidence type="ECO:0000256" key="8">
    <source>
        <dbReference type="ARBA" id="ARBA00023268"/>
    </source>
</evidence>
<dbReference type="PROSITE" id="PS52004">
    <property type="entry name" value="KS3_2"/>
    <property type="match status" value="1"/>
</dbReference>
<dbReference type="Gene3D" id="3.40.50.150">
    <property type="entry name" value="Vaccinia Virus protein VP39"/>
    <property type="match status" value="1"/>
</dbReference>
<dbReference type="SUPFAM" id="SSF56801">
    <property type="entry name" value="Acetyl-CoA synthetase-like"/>
    <property type="match status" value="1"/>
</dbReference>
<dbReference type="GO" id="GO:0004312">
    <property type="term" value="F:fatty acid synthase activity"/>
    <property type="evidence" value="ECO:0007669"/>
    <property type="project" value="TreeGrafter"/>
</dbReference>
<feature type="compositionally biased region" description="Polar residues" evidence="10">
    <location>
        <begin position="2566"/>
        <end position="2577"/>
    </location>
</feature>
<dbReference type="PROSITE" id="PS00455">
    <property type="entry name" value="AMP_BINDING"/>
    <property type="match status" value="1"/>
</dbReference>
<name>A0AAN7C544_9PEZI</name>
<dbReference type="PANTHER" id="PTHR43775">
    <property type="entry name" value="FATTY ACID SYNTHASE"/>
    <property type="match status" value="1"/>
</dbReference>
<dbReference type="InterPro" id="IPR009081">
    <property type="entry name" value="PP-bd_ACP"/>
</dbReference>
<dbReference type="InterPro" id="IPR013217">
    <property type="entry name" value="Methyltransf_12"/>
</dbReference>
<dbReference type="Pfam" id="PF08242">
    <property type="entry name" value="Methyltransf_12"/>
    <property type="match status" value="1"/>
</dbReference>
<feature type="region of interest" description="C-terminal hotdog fold" evidence="9">
    <location>
        <begin position="1122"/>
        <end position="1275"/>
    </location>
</feature>
<dbReference type="Gene3D" id="1.10.1200.10">
    <property type="entry name" value="ACP-like"/>
    <property type="match status" value="1"/>
</dbReference>
<dbReference type="Pfam" id="PF02801">
    <property type="entry name" value="Ketoacyl-synt_C"/>
    <property type="match status" value="1"/>
</dbReference>
<dbReference type="InterPro" id="IPR020806">
    <property type="entry name" value="PKS_PP-bd"/>
</dbReference>
<dbReference type="SUPFAM" id="SSF53335">
    <property type="entry name" value="S-adenosyl-L-methionine-dependent methyltransferases"/>
    <property type="match status" value="1"/>
</dbReference>
<dbReference type="InterPro" id="IPR016039">
    <property type="entry name" value="Thiolase-like"/>
</dbReference>
<dbReference type="Pfam" id="PF00668">
    <property type="entry name" value="Condensation"/>
    <property type="match status" value="1"/>
</dbReference>
<feature type="domain" description="Carrier" evidence="11">
    <location>
        <begin position="3571"/>
        <end position="3648"/>
    </location>
</feature>
<dbReference type="InterPro" id="IPR006162">
    <property type="entry name" value="Ppantetheine_attach_site"/>
</dbReference>
<dbReference type="CDD" id="cd00833">
    <property type="entry name" value="PKS"/>
    <property type="match status" value="1"/>
</dbReference>
<dbReference type="Gene3D" id="3.30.559.10">
    <property type="entry name" value="Chloramphenicol acetyltransferase-like domain"/>
    <property type="match status" value="1"/>
</dbReference>
<evidence type="ECO:0000313" key="15">
    <source>
        <dbReference type="Proteomes" id="UP001303760"/>
    </source>
</evidence>
<dbReference type="InterPro" id="IPR000873">
    <property type="entry name" value="AMP-dep_synth/lig_dom"/>
</dbReference>
<evidence type="ECO:0000259" key="12">
    <source>
        <dbReference type="PROSITE" id="PS52004"/>
    </source>
</evidence>
<protein>
    <submittedName>
        <fullName evidence="14">Uncharacterized protein</fullName>
    </submittedName>
</protein>
<dbReference type="InterPro" id="IPR016035">
    <property type="entry name" value="Acyl_Trfase/lysoPLipase"/>
</dbReference>
<dbReference type="Gene3D" id="3.30.70.3290">
    <property type="match status" value="1"/>
</dbReference>
<dbReference type="InterPro" id="IPR014030">
    <property type="entry name" value="Ketoacyl_synth_N"/>
</dbReference>
<dbReference type="GO" id="GO:0031177">
    <property type="term" value="F:phosphopantetheine binding"/>
    <property type="evidence" value="ECO:0007669"/>
    <property type="project" value="InterPro"/>
</dbReference>
<dbReference type="InterPro" id="IPR013968">
    <property type="entry name" value="PKS_KR"/>
</dbReference>
<sequence>MSGSNKEHQAQRGEPIAIIGSGCRFPGDAITPSKLWELLQSPRDVLSPLTDRLNGTGWYHPEAKYHGHTNVQSSYQLSGGDSSAVRCFDAHFFGINAVEANTMDPQMRLLLETVFEALESAGQSIEALQGSDTAVYTGQMVNTYKHLMERDMDSMGTYHVSGTSRAMMSNRISYFFDWHGPSISSLIALHQAVQQLRSSQSRVAIVAGSNLLLDTQDYVGMSNLGMLSPDSRSRMWDADANGYARGEGVAAVVLKTLSQAEADGDDIECVIRETATNQDGKTPGITMPSAAAQAQLIRDCYARAGLDPSNPLHRPQYFEAHGTGTQAGDPVEAEAISVAFFPGQTRAQRDADRLWVGSVKTIIGHTEGTAGLAGLLKASLALQNERIPQNLLFNRLNPKIEPFYSNLRVPTSATPWPPVAEGKPRRASVNRLLTGHRFFFSFGFGGANAHAILESYAPAKRRLTNGAGKPAASFSPFVFSAASETSLSSYISSFCDYLQSLGPEVSLRDVAMTLHSRRTRHAFATAVAALSASDLHAKLQRKLQGAQADTDKPIGIRSSFQRSSEGRTKPRILGVFTGQGAQSARMGAALIERSAAARSIIDRLEARLAQLPSNDRPPWSLKAELLKDASSSRIGEAALSQPLCTALQILQVDLLRAGGVEFAAVVGHSSGEIGAAYAAGLISAEDAICIAYYRGLHSALARGREGQAGAMMAVGTSLKDAQELIDEAELGSRVAVAAVNSAVSLTLSGDEDAIEELKTIFEDEKKFARRLKVDKAYHSHHMAPCSQAYLQSLRALNVQISPPRADCTWFSSCDGGKAIGLGDRLQLKDTYWNNNMVRTVEFMQAIEGAWTSAGPFDMALEVGPHPALKGPALQTIQDLNNSDGIPYAGLSARDKDAVEAFADGLGSLWTHMGKEAVNLAAYDRFLTGDGGFRLVKGLPSYAWDHDKEYWHESRYTKSIRLRSDPVHELLGHLLPENTDQEMRWRNILSPAEVPWLKGHALQHQTVFPAAGYVIMALEATMAMCKARGAAASLVEILDLDIGKALAFDSDVARVETVFSLSNIVLHDSDSTTRIDGLFRYNAAANNQSDTLELLASGRIRVTVGDAEDVDALPARGRSVPNLLPVDPDEFYSSLLDLEYQYTGPFRALSGLQRKLGFATGLIANKEPSPLLVHPAVLDAAFQSVILAHAAPGSGGIWSLHVPKTIRAVRFNPRLCADELQAKPGRAVSFDCHQPADDLDQHAMSGDVDLFPDDGKSAVIQVEGLRCVPFSRATAKDDKELFATITWDVAVPDAARVAYDGSPTEEQFQLARLLERMAVLYLRRLEAEIALDHPARREGPYPCFFKFAQHVLALAAQDKLPLWSRCWKDDTAEDLALAYEPYKDTVDVQLLTAIGENVLDIVTGRKQAIEIGMRDNMLARFYEQSIGIQEHTAYLARLLKQISHRYPHMDILEVGAGTGGITKAIFAEMGHRLGSYTYTDISPGFFEAAQHVFAPYADKMLFKVLDISKDPCSQGYREGAYDMVVASMVLHATPNLQETLRNCRRLLRPGGFLVVLELQVDNLARMGAIFGAFPGWWLGADEGRVLSPCINLAEWDEVLRNTGFSGCDTATPLRNALVMPPTVFVSSAVDERVEFLRDPLASELELFPGQTTQGQGDQGPTEELVLLGGTGSRLHTSRLVGQLKSLLRPFWGRAIRTVRSLSELSSVLPTISPDTTVLSVADLDTTSVLQEPTETDWTALKRLLQEARTVLWVTRGRRAPNPHANMMVGLLRGARKELPQLDMQFLDFETAREDAHADARDVAEALLRLRATAMWHRKDGTDSLLATIEPELVKEEDGRMVIPRVVVCSERNARYNALRRDVFAAARDGENLALVACDDEEEKEKGRLSLQRVAWPSTTPDKINRIIRVERSLVRSLRAAEFGSLFAVLGRDERSNELVVALSSENARLVVPVEGLCEPANVPPGAESDFLARVALHWLASLVLVGVADGDVVVVHEPDPALAAVLEKEAEGYGAKVQFTTVASGATKPPGWVTVHPAAPTRVIRALLPRNTVAFVDFSNGTSVADRIQGLLPARCRRVEREGTLSAATSLEPQVCHIPAIRARLERVVSKASSDAAGGHTPPSIVTLGELSKPDARTQRLTPLTVLDWASSPIADVSIRVQPADSQVRFSSEKTYWLAGLSGGLGLALCEWMVRHGAKHIVISSRQPRIDERWLEDMKDAGAVVEVHACDVTRKDAVQRLYEHICATLPAQTLYTLTTKNTPFRTMSLETLLKVTRPKVEGSVHLSELFASPDQLDFFVFFSSASAIPGNLGQANYSAANLFMAALAEQRRRRGLAASIMHIGPIFGVGYIAQQGITTGIQNLADVFVPLCEVDFFQQFAEAVIGGRPGGTGALEIITGVAKAASAAEAGPLLSHYTKERSISGGGPDTDTDKAKVPLKTQLASARDRRAVARIITDALLPKLSALFQVELGKLEKADLRVLRLDEMGIDSLLAVEIRSWFVKTLQVNIPVLKILSGVPVSELVKIATDTIPPALVPMVDEEASQEEEIERLRKPPKKLPEKPGSPETSPVPSSEGDSTPELKSVKLSFSQSLFWFIHAFSEDKTSVNLTGSFRLTGPLRVPELQKAVHALSQQHESLRTCFLEDGSGQPMQGIMQETALELECHPVRSEDEVTQYFEAIHGHVYDLARGKTMRLALLSLSPTSHFFIIGVHHLAMDGTSFQVLMRDLLQHYTLGPDSPQSRRLAKTTRQYAEFSQRQHTELATGGFQTELEYWKAELANLPPTLPILRLSTATARPPLRHYGNVCAHLRIKTETRVKIQVACRRARATPFHFYLAAFRVLLWRYTNPGAEDVSIGIGDMNRTEDDMMGTIGDFVNMLPVQFRGGMPSKFEELLAETRAKVYKALANSRVPFQVLLNELAIPRSATTSPIFQAFVDYRQGQREKTAWGDCELELMRFDPSKLAYDVALDIIDDADGGDCLLTFVVRDDLYTQQHAERLADSYGRLVTAFASQSRASPAEVQIFGEEEIEEALSLGRGPVFRSRQWGKTLVHRIDDVAKKYPGRAAIITGHNKTVTYSEVVAVRATAIAAQLLNAGIRPGSRVAVLQEPTPDWVSSILAVMRVGAVYLPLDTGTPLARLAVMVKDCEPSAVLVDADTRKLAKELQRPQVPVIDVSTVTSEKQSVPVSATAEDACTILYTSGSSGTPKGIVLHHQGMQAWLEPCAMLYGMTSFASADKQEVLLQQSSQGFDMSLMQIFTALCFGGMVYLLPRKHRGDARAIAEAIGRHGITHTYGTPSEYFSWLKYGSSDALRSSRWKTALVGGEYLARSLLREFAALGKDDLRFFHMYGTTEATFCATVMQLDYESEGKVEESPGAAQPNFPAGVALPNYSVYVLDEHKHPLPAGMQGEIYIGGAGVAQGYLNNEALTTEKFMSDPFATDEDRHHRRWTMMQRTGDLGRLRAEADGALLIEGRISGDTMVKLRGLRVDLREVENAFVAASEQALSEAVVSVRRATPDSPEFLVAHVYMRPAFIIPLDRMPATASGKRDRKAVAALPLPEDDGCQGGDEMRWTTTEDRLKRVWDDVLGPDIAKVHRITPETDFFHVGGTSLLLLSLQDKIKAEFMVELTLVDLFEASVLNAMAHRIQGEMDDWETLDWEKETAVRSRLLELEREKGPLQLIDPNADSKIVIITGGSGYLGKALVRSLIADPTVAEVHCLGVRNASKRTELVGLPKVTLYEGDLKQPRIGLSQDTIDSLFARADMIIHNGADISYMKTYQSLRQSNFLTTKDLIEWSYPRAIPMHYISTAGIGMFSPGKPIGEHSMAAHPPPLDGSMGYTACKWASERFLERLVAERFPEWPVCVHRPTLISRDDVPQLDLAHNLLEYSRKLGAWALDRKDDGYVEFANVDLAEIPMDEWASRAGRLGMHPTITAFLTSFARVGEVEFPEVVKAQD</sequence>
<dbReference type="GO" id="GO:0009403">
    <property type="term" value="P:toxin biosynthetic process"/>
    <property type="evidence" value="ECO:0007669"/>
    <property type="project" value="UniProtKB-ARBA"/>
</dbReference>
<keyword evidence="6" id="KW-0677">Repeat</keyword>
<dbReference type="Proteomes" id="UP001303760">
    <property type="component" value="Unassembled WGS sequence"/>
</dbReference>
<feature type="compositionally biased region" description="Acidic residues" evidence="10">
    <location>
        <begin position="2539"/>
        <end position="2549"/>
    </location>
</feature>
<feature type="domain" description="PKS/mFAS DH" evidence="13">
    <location>
        <begin position="967"/>
        <end position="1275"/>
    </location>
</feature>
<dbReference type="InterPro" id="IPR050091">
    <property type="entry name" value="PKS_NRPS_Biosynth_Enz"/>
</dbReference>
<dbReference type="InterPro" id="IPR049552">
    <property type="entry name" value="PKS_DH_N"/>
</dbReference>
<dbReference type="InterPro" id="IPR029063">
    <property type="entry name" value="SAM-dependent_MTases_sf"/>
</dbReference>
<gene>
    <name evidence="14" type="ORF">C8A03DRAFT_46686</name>
</gene>
<dbReference type="PROSITE" id="PS00012">
    <property type="entry name" value="PHOSPHOPANTETHEINE"/>
    <property type="match status" value="1"/>
</dbReference>
<dbReference type="SMART" id="SM00827">
    <property type="entry name" value="PKS_AT"/>
    <property type="match status" value="1"/>
</dbReference>
<dbReference type="InterPro" id="IPR054514">
    <property type="entry name" value="RhiE-like_linker"/>
</dbReference>
<organism evidence="14 15">
    <name type="scientific">Achaetomium macrosporum</name>
    <dbReference type="NCBI Taxonomy" id="79813"/>
    <lineage>
        <taxon>Eukaryota</taxon>
        <taxon>Fungi</taxon>
        <taxon>Dikarya</taxon>
        <taxon>Ascomycota</taxon>
        <taxon>Pezizomycotina</taxon>
        <taxon>Sordariomycetes</taxon>
        <taxon>Sordariomycetidae</taxon>
        <taxon>Sordariales</taxon>
        <taxon>Chaetomiaceae</taxon>
        <taxon>Achaetomium</taxon>
    </lineage>
</organism>
<proteinExistence type="predicted"/>
<dbReference type="InterPro" id="IPR036736">
    <property type="entry name" value="ACP-like_sf"/>
</dbReference>
<evidence type="ECO:0000256" key="4">
    <source>
        <dbReference type="ARBA" id="ARBA00022603"/>
    </source>
</evidence>
<dbReference type="GO" id="GO:0006633">
    <property type="term" value="P:fatty acid biosynthetic process"/>
    <property type="evidence" value="ECO:0007669"/>
    <property type="project" value="TreeGrafter"/>
</dbReference>
<dbReference type="SUPFAM" id="SSF51735">
    <property type="entry name" value="NAD(P)-binding Rossmann-fold domains"/>
    <property type="match status" value="2"/>
</dbReference>
<evidence type="ECO:0000256" key="5">
    <source>
        <dbReference type="ARBA" id="ARBA00022679"/>
    </source>
</evidence>
<dbReference type="SMART" id="SM00826">
    <property type="entry name" value="PKS_DH"/>
    <property type="match status" value="1"/>
</dbReference>
<dbReference type="CDD" id="cd05930">
    <property type="entry name" value="A_NRPS"/>
    <property type="match status" value="1"/>
</dbReference>
<dbReference type="Gene3D" id="3.30.300.30">
    <property type="match status" value="1"/>
</dbReference>
<dbReference type="InterPro" id="IPR045851">
    <property type="entry name" value="AMP-bd_C_sf"/>
</dbReference>
<dbReference type="Gene3D" id="3.40.47.10">
    <property type="match status" value="1"/>
</dbReference>
<dbReference type="Gene3D" id="3.10.129.110">
    <property type="entry name" value="Polyketide synthase dehydratase"/>
    <property type="match status" value="1"/>
</dbReference>
<accession>A0AAN7C544</accession>